<feature type="signal peptide" evidence="1">
    <location>
        <begin position="1"/>
        <end position="26"/>
    </location>
</feature>
<evidence type="ECO:0000313" key="4">
    <source>
        <dbReference type="Proteomes" id="UP000663824"/>
    </source>
</evidence>
<name>A0A816RA02_9BILA</name>
<dbReference type="AlphaFoldDB" id="A0A816RA02"/>
<sequence>MTQSNAECVVTLLMVFFLAANYHAETQYTNISETIECINAARPYLILVKAGVTIQGKKGIWADMDFWTSEYDCPPLLLIEDADAKRCQPAVYNCVYKTYIQFKKAIEQIRYTQLAPDTLTIGFFVHTGSFHSYSGNARFSYS</sequence>
<feature type="chain" id="PRO_5036230493" description="Secreted protein" evidence="1">
    <location>
        <begin position="27"/>
        <end position="142"/>
    </location>
</feature>
<reference evidence="2" key="1">
    <citation type="submission" date="2021-02" db="EMBL/GenBank/DDBJ databases">
        <authorList>
            <person name="Nowell W R."/>
        </authorList>
    </citation>
    <scope>NUCLEOTIDE SEQUENCE</scope>
</reference>
<organism evidence="2 4">
    <name type="scientific">Rotaria magnacalcarata</name>
    <dbReference type="NCBI Taxonomy" id="392030"/>
    <lineage>
        <taxon>Eukaryota</taxon>
        <taxon>Metazoa</taxon>
        <taxon>Spiralia</taxon>
        <taxon>Gnathifera</taxon>
        <taxon>Rotifera</taxon>
        <taxon>Eurotatoria</taxon>
        <taxon>Bdelloidea</taxon>
        <taxon>Philodinida</taxon>
        <taxon>Philodinidae</taxon>
        <taxon>Rotaria</taxon>
    </lineage>
</organism>
<evidence type="ECO:0008006" key="5">
    <source>
        <dbReference type="Google" id="ProtNLM"/>
    </source>
</evidence>
<dbReference type="EMBL" id="CAJNRE010008212">
    <property type="protein sequence ID" value="CAF2071372.1"/>
    <property type="molecule type" value="Genomic_DNA"/>
</dbReference>
<evidence type="ECO:0000313" key="3">
    <source>
        <dbReference type="EMBL" id="CAF4234354.1"/>
    </source>
</evidence>
<comment type="caution">
    <text evidence="2">The sequence shown here is derived from an EMBL/GenBank/DDBJ whole genome shotgun (WGS) entry which is preliminary data.</text>
</comment>
<keyword evidence="1" id="KW-0732">Signal</keyword>
<evidence type="ECO:0000256" key="1">
    <source>
        <dbReference type="SAM" id="SignalP"/>
    </source>
</evidence>
<dbReference type="EMBL" id="CAJOBI010024091">
    <property type="protein sequence ID" value="CAF4234354.1"/>
    <property type="molecule type" value="Genomic_DNA"/>
</dbReference>
<proteinExistence type="predicted"/>
<accession>A0A816RA02</accession>
<dbReference type="Proteomes" id="UP000663824">
    <property type="component" value="Unassembled WGS sequence"/>
</dbReference>
<evidence type="ECO:0000313" key="2">
    <source>
        <dbReference type="EMBL" id="CAF2071372.1"/>
    </source>
</evidence>
<dbReference type="Proteomes" id="UP000676336">
    <property type="component" value="Unassembled WGS sequence"/>
</dbReference>
<gene>
    <name evidence="2" type="ORF">MBJ925_LOCUS16777</name>
    <name evidence="3" type="ORF">SMN809_LOCUS23288</name>
</gene>
<protein>
    <recommendedName>
        <fullName evidence="5">Secreted protein</fullName>
    </recommendedName>
</protein>